<dbReference type="SUPFAM" id="SSF53271">
    <property type="entry name" value="PRTase-like"/>
    <property type="match status" value="1"/>
</dbReference>
<dbReference type="InterPro" id="IPR051910">
    <property type="entry name" value="ComF/GntX_DNA_util-trans"/>
</dbReference>
<comment type="similarity">
    <text evidence="1">Belongs to the ComF/GntX family.</text>
</comment>
<sequence length="239" mass="26054">MGSLLDALLNLIFPVKSGCPLCGYRGKPEGLCSRCLEWLEGWRKLPKCCLCGKPLAPAEMEKHRCVFCGRDAPPFAMAMAAGPYQGYLKEAIHLLKYRGRKVLAPLLAELMIKVIRSNGHFSQVLAVVPVPASAQRIRERGFNQAELLARYIARELKLPLLSHAVVKKLETPHQTGLSREERQQNLREAFAIADPSEVYGKSVLIIDDVFTTGFTAAALAEALLAAGAGPVYVATAARG</sequence>
<dbReference type="InterPro" id="IPR029057">
    <property type="entry name" value="PRTase-like"/>
</dbReference>
<evidence type="ECO:0000313" key="4">
    <source>
        <dbReference type="Proteomes" id="UP001172911"/>
    </source>
</evidence>
<evidence type="ECO:0000259" key="2">
    <source>
        <dbReference type="Pfam" id="PF00156"/>
    </source>
</evidence>
<evidence type="ECO:0000256" key="1">
    <source>
        <dbReference type="ARBA" id="ARBA00008007"/>
    </source>
</evidence>
<proteinExistence type="inferred from homology"/>
<protein>
    <submittedName>
        <fullName evidence="3">ComF family protein</fullName>
    </submittedName>
</protein>
<name>A0AAW7ZFK1_9FIRM</name>
<keyword evidence="4" id="KW-1185">Reference proteome</keyword>
<dbReference type="CDD" id="cd06223">
    <property type="entry name" value="PRTases_typeI"/>
    <property type="match status" value="1"/>
</dbReference>
<comment type="caution">
    <text evidence="3">The sequence shown here is derived from an EMBL/GenBank/DDBJ whole genome shotgun (WGS) entry which is preliminary data.</text>
</comment>
<dbReference type="AlphaFoldDB" id="A0AAW7ZFK1"/>
<dbReference type="PANTHER" id="PTHR47505">
    <property type="entry name" value="DNA UTILIZATION PROTEIN YHGH"/>
    <property type="match status" value="1"/>
</dbReference>
<reference evidence="3" key="1">
    <citation type="journal article" date="2023" name="J. Hazard. Mater.">
        <title>Anaerobic biodegradation of pyrene and benzo[a]pyrene by a new sulfate-reducing Desulforamulus aquiferis strain DSA.</title>
        <authorList>
            <person name="Zhang Z."/>
            <person name="Sun J."/>
            <person name="Gong X."/>
            <person name="Wang C."/>
            <person name="Wang H."/>
        </authorList>
    </citation>
    <scope>NUCLEOTIDE SEQUENCE</scope>
    <source>
        <strain evidence="3">DSA</strain>
    </source>
</reference>
<dbReference type="Pfam" id="PF00156">
    <property type="entry name" value="Pribosyltran"/>
    <property type="match status" value="1"/>
</dbReference>
<accession>A0AAW7ZFK1</accession>
<dbReference type="InterPro" id="IPR000836">
    <property type="entry name" value="PRTase_dom"/>
</dbReference>
<evidence type="ECO:0000313" key="3">
    <source>
        <dbReference type="EMBL" id="MDO7787949.1"/>
    </source>
</evidence>
<dbReference type="EMBL" id="JARPTC010000017">
    <property type="protein sequence ID" value="MDO7787949.1"/>
    <property type="molecule type" value="Genomic_DNA"/>
</dbReference>
<dbReference type="Gene3D" id="3.40.50.2020">
    <property type="match status" value="1"/>
</dbReference>
<dbReference type="PANTHER" id="PTHR47505:SF1">
    <property type="entry name" value="DNA UTILIZATION PROTEIN YHGH"/>
    <property type="match status" value="1"/>
</dbReference>
<dbReference type="RefSeq" id="WP_304543432.1">
    <property type="nucleotide sequence ID" value="NZ_JARPTC010000017.1"/>
</dbReference>
<organism evidence="3 4">
    <name type="scientific">Desulforamulus aquiferis</name>
    <dbReference type="NCBI Taxonomy" id="1397668"/>
    <lineage>
        <taxon>Bacteria</taxon>
        <taxon>Bacillati</taxon>
        <taxon>Bacillota</taxon>
        <taxon>Clostridia</taxon>
        <taxon>Eubacteriales</taxon>
        <taxon>Peptococcaceae</taxon>
        <taxon>Desulforamulus</taxon>
    </lineage>
</organism>
<dbReference type="Proteomes" id="UP001172911">
    <property type="component" value="Unassembled WGS sequence"/>
</dbReference>
<reference evidence="3" key="2">
    <citation type="submission" date="2023-03" db="EMBL/GenBank/DDBJ databases">
        <authorList>
            <person name="Zhang Z."/>
        </authorList>
    </citation>
    <scope>NUCLEOTIDE SEQUENCE</scope>
    <source>
        <strain evidence="3">DSA</strain>
    </source>
</reference>
<feature type="domain" description="Phosphoribosyltransferase" evidence="2">
    <location>
        <begin position="146"/>
        <end position="236"/>
    </location>
</feature>
<gene>
    <name evidence="3" type="ORF">P6N53_12025</name>
</gene>